<comment type="caution">
    <text evidence="1">The sequence shown here is derived from an EMBL/GenBank/DDBJ whole genome shotgun (WGS) entry which is preliminary data.</text>
</comment>
<evidence type="ECO:0008006" key="3">
    <source>
        <dbReference type="Google" id="ProtNLM"/>
    </source>
</evidence>
<evidence type="ECO:0000313" key="1">
    <source>
        <dbReference type="EMBL" id="MCX8531253.1"/>
    </source>
</evidence>
<sequence length="127" mass="14535">MKITKLVALSNYQEKNSFICLILLLIIISCKDERKAVLLADREAPIGWIYLEMFDDKTFNFISKGGLRGDDIYSGNFNIKSDTVYFKYKDSIPQVGSKAIIQKGYVSYINGSYPESVQIKLNILQEY</sequence>
<dbReference type="PROSITE" id="PS51257">
    <property type="entry name" value="PROKAR_LIPOPROTEIN"/>
    <property type="match status" value="1"/>
</dbReference>
<keyword evidence="2" id="KW-1185">Reference proteome</keyword>
<dbReference type="RefSeq" id="WP_267279902.1">
    <property type="nucleotide sequence ID" value="NZ_JAOVZV010000001.1"/>
</dbReference>
<name>A0ABT3XZB8_9FLAO</name>
<dbReference type="EMBL" id="JAOVZV010000001">
    <property type="protein sequence ID" value="MCX8531253.1"/>
    <property type="molecule type" value="Genomic_DNA"/>
</dbReference>
<reference evidence="1" key="1">
    <citation type="submission" date="2022-10" db="EMBL/GenBank/DDBJ databases">
        <title>Chryseobacterium sp. nov., a novel bacterial species.</title>
        <authorList>
            <person name="Cao Y."/>
        </authorList>
    </citation>
    <scope>NUCLEOTIDE SEQUENCE</scope>
    <source>
        <strain evidence="1">KC 927</strain>
    </source>
</reference>
<proteinExistence type="predicted"/>
<gene>
    <name evidence="1" type="ORF">OEA66_02675</name>
</gene>
<dbReference type="Proteomes" id="UP001070176">
    <property type="component" value="Unassembled WGS sequence"/>
</dbReference>
<protein>
    <recommendedName>
        <fullName evidence="3">DUF4369 domain-containing protein</fullName>
    </recommendedName>
</protein>
<accession>A0ABT3XZB8</accession>
<evidence type="ECO:0000313" key="2">
    <source>
        <dbReference type="Proteomes" id="UP001070176"/>
    </source>
</evidence>
<organism evidence="1 2">
    <name type="scientific">Chryseobacterium luquanense</name>
    <dbReference type="NCBI Taxonomy" id="2983766"/>
    <lineage>
        <taxon>Bacteria</taxon>
        <taxon>Pseudomonadati</taxon>
        <taxon>Bacteroidota</taxon>
        <taxon>Flavobacteriia</taxon>
        <taxon>Flavobacteriales</taxon>
        <taxon>Weeksellaceae</taxon>
        <taxon>Chryseobacterium group</taxon>
        <taxon>Chryseobacterium</taxon>
    </lineage>
</organism>